<keyword evidence="5" id="KW-1185">Reference proteome</keyword>
<dbReference type="Proteomes" id="UP001303889">
    <property type="component" value="Unassembled WGS sequence"/>
</dbReference>
<keyword evidence="1" id="KW-0663">Pyridoxal phosphate</keyword>
<feature type="transmembrane region" description="Helical" evidence="3">
    <location>
        <begin position="82"/>
        <end position="103"/>
    </location>
</feature>
<evidence type="ECO:0000313" key="4">
    <source>
        <dbReference type="EMBL" id="KAK3899113.1"/>
    </source>
</evidence>
<comment type="caution">
    <text evidence="4">The sequence shown here is derived from an EMBL/GenBank/DDBJ whole genome shotgun (WGS) entry which is preliminary data.</text>
</comment>
<protein>
    <submittedName>
        <fullName evidence="4">Fungal pheromone mating factor STE2 GPCR-domain-containing protein</fullName>
    </submittedName>
</protein>
<name>A0AAN6MFF5_9PEZI</name>
<feature type="transmembrane region" description="Helical" evidence="3">
    <location>
        <begin position="43"/>
        <end position="70"/>
    </location>
</feature>
<evidence type="ECO:0000256" key="3">
    <source>
        <dbReference type="SAM" id="Phobius"/>
    </source>
</evidence>
<feature type="compositionally biased region" description="Basic and acidic residues" evidence="2">
    <location>
        <begin position="365"/>
        <end position="378"/>
    </location>
</feature>
<gene>
    <name evidence="4" type="ORF">C8A05DRAFT_37284</name>
</gene>
<dbReference type="PANTHER" id="PTHR28009">
    <property type="entry name" value="PHEROMONE ALPHA FACTOR RECEPTOR"/>
    <property type="match status" value="1"/>
</dbReference>
<organism evidence="4 5">
    <name type="scientific">Staphylotrichum tortipilum</name>
    <dbReference type="NCBI Taxonomy" id="2831512"/>
    <lineage>
        <taxon>Eukaryota</taxon>
        <taxon>Fungi</taxon>
        <taxon>Dikarya</taxon>
        <taxon>Ascomycota</taxon>
        <taxon>Pezizomycotina</taxon>
        <taxon>Sordariomycetes</taxon>
        <taxon>Sordariomycetidae</taxon>
        <taxon>Sordariales</taxon>
        <taxon>Chaetomiaceae</taxon>
        <taxon>Staphylotrichum</taxon>
    </lineage>
</organism>
<dbReference type="GO" id="GO:0030170">
    <property type="term" value="F:pyridoxal phosphate binding"/>
    <property type="evidence" value="ECO:0007669"/>
    <property type="project" value="InterPro"/>
</dbReference>
<dbReference type="CDD" id="cd14939">
    <property type="entry name" value="7tmD_STE2"/>
    <property type="match status" value="1"/>
</dbReference>
<keyword evidence="3" id="KW-0812">Transmembrane</keyword>
<feature type="compositionally biased region" description="Polar residues" evidence="2">
    <location>
        <begin position="310"/>
        <end position="325"/>
    </location>
</feature>
<dbReference type="PROSITE" id="PS00105">
    <property type="entry name" value="AA_TRANSFER_CLASS_1"/>
    <property type="match status" value="1"/>
</dbReference>
<feature type="transmembrane region" description="Helical" evidence="3">
    <location>
        <begin position="167"/>
        <end position="189"/>
    </location>
</feature>
<evidence type="ECO:0000256" key="2">
    <source>
        <dbReference type="SAM" id="MobiDB-lite"/>
    </source>
</evidence>
<feature type="transmembrane region" description="Helical" evidence="3">
    <location>
        <begin position="250"/>
        <end position="271"/>
    </location>
</feature>
<feature type="transmembrane region" description="Helical" evidence="3">
    <location>
        <begin position="123"/>
        <end position="147"/>
    </location>
</feature>
<dbReference type="GO" id="GO:0038038">
    <property type="term" value="C:G protein-coupled receptor homodimeric complex"/>
    <property type="evidence" value="ECO:0007669"/>
    <property type="project" value="TreeGrafter"/>
</dbReference>
<dbReference type="GO" id="GO:0000750">
    <property type="term" value="P:pheromone-dependent signal transduction involved in conjugation with cellular fusion"/>
    <property type="evidence" value="ECO:0007669"/>
    <property type="project" value="TreeGrafter"/>
</dbReference>
<reference evidence="4" key="1">
    <citation type="journal article" date="2023" name="Mol. Phylogenet. Evol.">
        <title>Genome-scale phylogeny and comparative genomics of the fungal order Sordariales.</title>
        <authorList>
            <person name="Hensen N."/>
            <person name="Bonometti L."/>
            <person name="Westerberg I."/>
            <person name="Brannstrom I.O."/>
            <person name="Guillou S."/>
            <person name="Cros-Aarteil S."/>
            <person name="Calhoun S."/>
            <person name="Haridas S."/>
            <person name="Kuo A."/>
            <person name="Mondo S."/>
            <person name="Pangilinan J."/>
            <person name="Riley R."/>
            <person name="LaButti K."/>
            <person name="Andreopoulos B."/>
            <person name="Lipzen A."/>
            <person name="Chen C."/>
            <person name="Yan M."/>
            <person name="Daum C."/>
            <person name="Ng V."/>
            <person name="Clum A."/>
            <person name="Steindorff A."/>
            <person name="Ohm R.A."/>
            <person name="Martin F."/>
            <person name="Silar P."/>
            <person name="Natvig D.O."/>
            <person name="Lalanne C."/>
            <person name="Gautier V."/>
            <person name="Ament-Velasquez S.L."/>
            <person name="Kruys A."/>
            <person name="Hutchinson M.I."/>
            <person name="Powell A.J."/>
            <person name="Barry K."/>
            <person name="Miller A.N."/>
            <person name="Grigoriev I.V."/>
            <person name="Debuchy R."/>
            <person name="Gladieux P."/>
            <person name="Hiltunen Thoren M."/>
            <person name="Johannesson H."/>
        </authorList>
    </citation>
    <scope>NUCLEOTIDE SEQUENCE</scope>
    <source>
        <strain evidence="4">CBS 103.79</strain>
    </source>
</reference>
<dbReference type="Pfam" id="PF02116">
    <property type="entry name" value="STE2"/>
    <property type="match status" value="1"/>
</dbReference>
<dbReference type="InterPro" id="IPR027458">
    <property type="entry name" value="STE2_TM1-TM2_sf"/>
</dbReference>
<dbReference type="EMBL" id="MU855831">
    <property type="protein sequence ID" value="KAK3899113.1"/>
    <property type="molecule type" value="Genomic_DNA"/>
</dbReference>
<dbReference type="PANTHER" id="PTHR28009:SF1">
    <property type="entry name" value="PHEROMONE ALPHA FACTOR RECEPTOR"/>
    <property type="match status" value="1"/>
</dbReference>
<proteinExistence type="predicted"/>
<feature type="compositionally biased region" description="Polar residues" evidence="2">
    <location>
        <begin position="333"/>
        <end position="343"/>
    </location>
</feature>
<dbReference type="Gene3D" id="1.10.287.920">
    <property type="entry name" value="Pheromone alpha factor receptor"/>
    <property type="match status" value="1"/>
</dbReference>
<sequence>MSINVTLTPSAPFSPTDQTVYLLALPSGQAVVNSTVASVDYSYVIITSLCILYAVQIGACIMMLAVVLGMTPRHRFRRVPTILSLAGLLINAVRMLLLAVYFTTPASSLYLVLARDPRILPQYAINISATATVLSIPVTVIILASLFFQAWSMMRLWPGMYKVPTTVVSVALVVATLAFNITTTIIQALGVLDLTREPVDNWIGIRQTYLVLLTTSICWFCFLFNIRLVMHMYSNRTILPNLKGLKAMDVLVITNGILMFVPVIFAALAFVPWRTFESGSLTQTSVILILPLGTLIAQRLANPAWFGKPSTKNDSANHSTGTTPAGSGAPSARSGTHTASSITKRPLLTGMRAGSGEVVSTHIASDGEKGTVHTERGSGRGYMPGSDVELERIAHGQQPDLERGGVRVDYGIERMEEKVSNGGS</sequence>
<dbReference type="AlphaFoldDB" id="A0AAN6MFF5"/>
<keyword evidence="3" id="KW-1133">Transmembrane helix</keyword>
<evidence type="ECO:0000256" key="1">
    <source>
        <dbReference type="ARBA" id="ARBA00022898"/>
    </source>
</evidence>
<dbReference type="InterPro" id="IPR004838">
    <property type="entry name" value="NHTrfase_class1_PyrdxlP-BS"/>
</dbReference>
<accession>A0AAN6MFF5</accession>
<feature type="region of interest" description="Disordered" evidence="2">
    <location>
        <begin position="308"/>
        <end position="383"/>
    </location>
</feature>
<reference evidence="4" key="2">
    <citation type="submission" date="2023-05" db="EMBL/GenBank/DDBJ databases">
        <authorList>
            <consortium name="Lawrence Berkeley National Laboratory"/>
            <person name="Steindorff A."/>
            <person name="Hensen N."/>
            <person name="Bonometti L."/>
            <person name="Westerberg I."/>
            <person name="Brannstrom I.O."/>
            <person name="Guillou S."/>
            <person name="Cros-Aarteil S."/>
            <person name="Calhoun S."/>
            <person name="Haridas S."/>
            <person name="Kuo A."/>
            <person name="Mondo S."/>
            <person name="Pangilinan J."/>
            <person name="Riley R."/>
            <person name="Labutti K."/>
            <person name="Andreopoulos B."/>
            <person name="Lipzen A."/>
            <person name="Chen C."/>
            <person name="Yanf M."/>
            <person name="Daum C."/>
            <person name="Ng V."/>
            <person name="Clum A."/>
            <person name="Ohm R."/>
            <person name="Martin F."/>
            <person name="Silar P."/>
            <person name="Natvig D."/>
            <person name="Lalanne C."/>
            <person name="Gautier V."/>
            <person name="Ament-Velasquez S.L."/>
            <person name="Kruys A."/>
            <person name="Hutchinson M.I."/>
            <person name="Powell A.J."/>
            <person name="Barry K."/>
            <person name="Miller A.N."/>
            <person name="Grigoriev I.V."/>
            <person name="Debuchy R."/>
            <person name="Gladieux P."/>
            <person name="Thoren M.H."/>
            <person name="Johannesson H."/>
        </authorList>
    </citation>
    <scope>NUCLEOTIDE SEQUENCE</scope>
    <source>
        <strain evidence="4">CBS 103.79</strain>
    </source>
</reference>
<dbReference type="GO" id="GO:0004932">
    <property type="term" value="F:mating-type factor pheromone receptor activity"/>
    <property type="evidence" value="ECO:0007669"/>
    <property type="project" value="InterPro"/>
</dbReference>
<feature type="transmembrane region" description="Helical" evidence="3">
    <location>
        <begin position="209"/>
        <end position="229"/>
    </location>
</feature>
<dbReference type="GO" id="GO:0003824">
    <property type="term" value="F:catalytic activity"/>
    <property type="evidence" value="ECO:0007669"/>
    <property type="project" value="InterPro"/>
</dbReference>
<dbReference type="InterPro" id="IPR000366">
    <property type="entry name" value="GPCR_STE2"/>
</dbReference>
<evidence type="ECO:0000313" key="5">
    <source>
        <dbReference type="Proteomes" id="UP001303889"/>
    </source>
</evidence>
<keyword evidence="3" id="KW-0472">Membrane</keyword>
<dbReference type="PRINTS" id="PR00250">
    <property type="entry name" value="GPCRSTE2"/>
</dbReference>